<keyword evidence="4" id="KW-1003">Cell membrane</keyword>
<dbReference type="Proteomes" id="UP000010366">
    <property type="component" value="Chromosome"/>
</dbReference>
<keyword evidence="3" id="KW-0813">Transport</keyword>
<dbReference type="OrthoDB" id="581709at2"/>
<dbReference type="SUPFAM" id="SSF52540">
    <property type="entry name" value="P-loop containing nucleoside triphosphate hydrolases"/>
    <property type="match status" value="1"/>
</dbReference>
<dbReference type="Pfam" id="PF00005">
    <property type="entry name" value="ABC_tran"/>
    <property type="match status" value="1"/>
</dbReference>
<keyword evidence="7" id="KW-0918">Phosphonate transport</keyword>
<dbReference type="AlphaFoldDB" id="K9UCK6"/>
<dbReference type="RefSeq" id="WP_015158753.1">
    <property type="nucleotide sequence ID" value="NC_019697.1"/>
</dbReference>
<evidence type="ECO:0000256" key="3">
    <source>
        <dbReference type="ARBA" id="ARBA00022448"/>
    </source>
</evidence>
<dbReference type="Gene3D" id="3.40.50.300">
    <property type="entry name" value="P-loop containing nucleotide triphosphate hydrolases"/>
    <property type="match status" value="1"/>
</dbReference>
<accession>K9UCK6</accession>
<dbReference type="PROSITE" id="PS00211">
    <property type="entry name" value="ABC_TRANSPORTER_1"/>
    <property type="match status" value="1"/>
</dbReference>
<dbReference type="STRING" id="1173020.Cha6605_1392"/>
<reference evidence="10 11" key="1">
    <citation type="submission" date="2012-05" db="EMBL/GenBank/DDBJ databases">
        <title>Finished chromosome of genome of Chamaesiphon sp. PCC 6605.</title>
        <authorList>
            <consortium name="US DOE Joint Genome Institute"/>
            <person name="Gugger M."/>
            <person name="Coursin T."/>
            <person name="Rippka R."/>
            <person name="Tandeau De Marsac N."/>
            <person name="Huntemann M."/>
            <person name="Wei C.-L."/>
            <person name="Han J."/>
            <person name="Detter J.C."/>
            <person name="Han C."/>
            <person name="Tapia R."/>
            <person name="Chen A."/>
            <person name="Kyrpides N."/>
            <person name="Mavromatis K."/>
            <person name="Markowitz V."/>
            <person name="Szeto E."/>
            <person name="Ivanova N."/>
            <person name="Pagani I."/>
            <person name="Pati A."/>
            <person name="Goodwin L."/>
            <person name="Nordberg H.P."/>
            <person name="Cantor M.N."/>
            <person name="Hua S.X."/>
            <person name="Woyke T."/>
            <person name="Kerfeld C.A."/>
        </authorList>
    </citation>
    <scope>NUCLEOTIDE SEQUENCE [LARGE SCALE GENOMIC DNA]</scope>
    <source>
        <strain evidence="11">ATCC 27169 / PCC 6605</strain>
    </source>
</reference>
<evidence type="ECO:0000259" key="9">
    <source>
        <dbReference type="PROSITE" id="PS50893"/>
    </source>
</evidence>
<dbReference type="GO" id="GO:0005524">
    <property type="term" value="F:ATP binding"/>
    <property type="evidence" value="ECO:0007669"/>
    <property type="project" value="UniProtKB-KW"/>
</dbReference>
<dbReference type="HOGENOM" id="CLU_000604_1_22_3"/>
<proteinExistence type="inferred from homology"/>
<dbReference type="PROSITE" id="PS50893">
    <property type="entry name" value="ABC_TRANSPORTER_2"/>
    <property type="match status" value="1"/>
</dbReference>
<comment type="similarity">
    <text evidence="2">Belongs to the ABC transporter superfamily.</text>
</comment>
<dbReference type="GO" id="GO:0005886">
    <property type="term" value="C:plasma membrane"/>
    <property type="evidence" value="ECO:0007669"/>
    <property type="project" value="UniProtKB-SubCell"/>
</dbReference>
<dbReference type="SMART" id="SM00382">
    <property type="entry name" value="AAA"/>
    <property type="match status" value="1"/>
</dbReference>
<evidence type="ECO:0000256" key="7">
    <source>
        <dbReference type="ARBA" id="ARBA00022885"/>
    </source>
</evidence>
<dbReference type="InterPro" id="IPR027417">
    <property type="entry name" value="P-loop_NTPase"/>
</dbReference>
<keyword evidence="6" id="KW-0067">ATP-binding</keyword>
<dbReference type="InterPro" id="IPR017871">
    <property type="entry name" value="ABC_transporter-like_CS"/>
</dbReference>
<comment type="subcellular location">
    <subcellularLocation>
        <location evidence="1">Cell membrane</location>
        <topology evidence="1">Peripheral membrane protein</topology>
    </subcellularLocation>
</comment>
<name>K9UCK6_CHAP6</name>
<keyword evidence="11" id="KW-1185">Reference proteome</keyword>
<evidence type="ECO:0000313" key="10">
    <source>
        <dbReference type="EMBL" id="AFY92570.1"/>
    </source>
</evidence>
<feature type="domain" description="ABC transporter" evidence="9">
    <location>
        <begin position="6"/>
        <end position="221"/>
    </location>
</feature>
<evidence type="ECO:0000313" key="11">
    <source>
        <dbReference type="Proteomes" id="UP000010366"/>
    </source>
</evidence>
<evidence type="ECO:0000256" key="5">
    <source>
        <dbReference type="ARBA" id="ARBA00022741"/>
    </source>
</evidence>
<dbReference type="InterPro" id="IPR003439">
    <property type="entry name" value="ABC_transporter-like_ATP-bd"/>
</dbReference>
<protein>
    <submittedName>
        <fullName evidence="10">ABC-type polar amino acid transport system, ATPase component</fullName>
    </submittedName>
</protein>
<sequence length="226" mass="25054">MAEVLLRLENIQKRIAGNTILDNVSLTLDRGESLLIRGKSGCGKTTLLRCIALLEPIDRGQILFDGKVVSEKGMLDRTKHKPEIGMVFQQLYLWPHLTVLDNVSLPLHLRQGGHKKIADGLAIEKLSQLGVIGKETAYPHQLSGGQRQRVALARALVHSPSLLLLDEITANLDPETASIVLELVEKIILSGTTVIMISHLPVTSPVWMYELNASNWTLEKRQQHNS</sequence>
<organism evidence="10 11">
    <name type="scientific">Chamaesiphon minutus (strain ATCC 27169 / PCC 6605)</name>
    <dbReference type="NCBI Taxonomy" id="1173020"/>
    <lineage>
        <taxon>Bacteria</taxon>
        <taxon>Bacillati</taxon>
        <taxon>Cyanobacteriota</taxon>
        <taxon>Cyanophyceae</taxon>
        <taxon>Gomontiellales</taxon>
        <taxon>Chamaesiphonaceae</taxon>
        <taxon>Chamaesiphon</taxon>
    </lineage>
</organism>
<evidence type="ECO:0000256" key="8">
    <source>
        <dbReference type="ARBA" id="ARBA00023136"/>
    </source>
</evidence>
<dbReference type="GO" id="GO:0015716">
    <property type="term" value="P:organic phosphonate transport"/>
    <property type="evidence" value="ECO:0007669"/>
    <property type="project" value="UniProtKB-KW"/>
</dbReference>
<keyword evidence="5" id="KW-0547">Nucleotide-binding</keyword>
<dbReference type="eggNOG" id="COG1126">
    <property type="taxonomic scope" value="Bacteria"/>
</dbReference>
<dbReference type="EMBL" id="CP003600">
    <property type="protein sequence ID" value="AFY92570.1"/>
    <property type="molecule type" value="Genomic_DNA"/>
</dbReference>
<evidence type="ECO:0000256" key="2">
    <source>
        <dbReference type="ARBA" id="ARBA00005417"/>
    </source>
</evidence>
<keyword evidence="8" id="KW-0472">Membrane</keyword>
<dbReference type="KEGG" id="cmp:Cha6605_1392"/>
<dbReference type="PANTHER" id="PTHR43166:SF9">
    <property type="entry name" value="GLUTAMATE_ASPARTATE IMPORT ATP-BINDING PROTEIN GLTL"/>
    <property type="match status" value="1"/>
</dbReference>
<dbReference type="PANTHER" id="PTHR43166">
    <property type="entry name" value="AMINO ACID IMPORT ATP-BINDING PROTEIN"/>
    <property type="match status" value="1"/>
</dbReference>
<dbReference type="InterPro" id="IPR050086">
    <property type="entry name" value="MetN_ABC_transporter-like"/>
</dbReference>
<dbReference type="InterPro" id="IPR003593">
    <property type="entry name" value="AAA+_ATPase"/>
</dbReference>
<evidence type="ECO:0000256" key="6">
    <source>
        <dbReference type="ARBA" id="ARBA00022840"/>
    </source>
</evidence>
<evidence type="ECO:0000256" key="4">
    <source>
        <dbReference type="ARBA" id="ARBA00022475"/>
    </source>
</evidence>
<dbReference type="GO" id="GO:0016887">
    <property type="term" value="F:ATP hydrolysis activity"/>
    <property type="evidence" value="ECO:0007669"/>
    <property type="project" value="InterPro"/>
</dbReference>
<gene>
    <name evidence="10" type="ORF">Cha6605_1392</name>
</gene>
<evidence type="ECO:0000256" key="1">
    <source>
        <dbReference type="ARBA" id="ARBA00004202"/>
    </source>
</evidence>